<reference evidence="3" key="1">
    <citation type="journal article" date="2019" name="PLoS Negl. Trop. Dis.">
        <title>Revisiting the worldwide diversity of Leptospira species in the environment.</title>
        <authorList>
            <person name="Vincent A.T."/>
            <person name="Schiettekatte O."/>
            <person name="Bourhy P."/>
            <person name="Veyrier F.J."/>
            <person name="Picardeau M."/>
        </authorList>
    </citation>
    <scope>NUCLEOTIDE SEQUENCE [LARGE SCALE GENOMIC DNA]</scope>
    <source>
        <strain evidence="3">201601955</strain>
    </source>
</reference>
<protein>
    <submittedName>
        <fullName evidence="2">Uncharacterized protein</fullName>
    </submittedName>
</protein>
<dbReference type="EMBL" id="RQHF01000012">
    <property type="protein sequence ID" value="TGM59001.1"/>
    <property type="molecule type" value="Genomic_DNA"/>
</dbReference>
<name>A0ABY2NR58_9LEPT</name>
<evidence type="ECO:0000313" key="3">
    <source>
        <dbReference type="Proteomes" id="UP000298112"/>
    </source>
</evidence>
<accession>A0ABY2NR58</accession>
<keyword evidence="1" id="KW-0812">Transmembrane</keyword>
<organism evidence="2 3">
    <name type="scientific">Leptospira vanthielii</name>
    <dbReference type="NCBI Taxonomy" id="293085"/>
    <lineage>
        <taxon>Bacteria</taxon>
        <taxon>Pseudomonadati</taxon>
        <taxon>Spirochaetota</taxon>
        <taxon>Spirochaetia</taxon>
        <taxon>Leptospirales</taxon>
        <taxon>Leptospiraceae</taxon>
        <taxon>Leptospira</taxon>
    </lineage>
</organism>
<feature type="transmembrane region" description="Helical" evidence="1">
    <location>
        <begin position="29"/>
        <end position="48"/>
    </location>
</feature>
<dbReference type="Proteomes" id="UP000298112">
    <property type="component" value="Unassembled WGS sequence"/>
</dbReference>
<dbReference type="RefSeq" id="WP_135657391.1">
    <property type="nucleotide sequence ID" value="NZ_RQHF01000012.1"/>
</dbReference>
<sequence>MSPDCKPNKVGDYIQLLSVYINLMQQTELKSISVIGFYLALVSTILASDNYKNSIISLNIFLFVIGLLATYINYSFRGWKQDYLTHAKSIVQLILVEFPNFDEYKNIPIALRKKFTPTQTLYSIDDIFIIIPLFGSIYLFSYTVILVLQVLSLSAK</sequence>
<comment type="caution">
    <text evidence="2">The sequence shown here is derived from an EMBL/GenBank/DDBJ whole genome shotgun (WGS) entry which is preliminary data.</text>
</comment>
<keyword evidence="3" id="KW-1185">Reference proteome</keyword>
<feature type="transmembrane region" description="Helical" evidence="1">
    <location>
        <begin position="127"/>
        <end position="151"/>
    </location>
</feature>
<gene>
    <name evidence="2" type="ORF">EHQ95_04575</name>
</gene>
<proteinExistence type="predicted"/>
<keyword evidence="1" id="KW-0472">Membrane</keyword>
<keyword evidence="1" id="KW-1133">Transmembrane helix</keyword>
<evidence type="ECO:0000256" key="1">
    <source>
        <dbReference type="SAM" id="Phobius"/>
    </source>
</evidence>
<feature type="transmembrane region" description="Helical" evidence="1">
    <location>
        <begin position="55"/>
        <end position="74"/>
    </location>
</feature>
<evidence type="ECO:0000313" key="2">
    <source>
        <dbReference type="EMBL" id="TGM59001.1"/>
    </source>
</evidence>